<dbReference type="EMBL" id="JALLPB020000144">
    <property type="protein sequence ID" value="KAL3816512.1"/>
    <property type="molecule type" value="Genomic_DNA"/>
</dbReference>
<proteinExistence type="predicted"/>
<protein>
    <submittedName>
        <fullName evidence="2">Uncharacterized protein</fullName>
    </submittedName>
</protein>
<organism evidence="2 3">
    <name type="scientific">Cyclostephanos tholiformis</name>
    <dbReference type="NCBI Taxonomy" id="382380"/>
    <lineage>
        <taxon>Eukaryota</taxon>
        <taxon>Sar</taxon>
        <taxon>Stramenopiles</taxon>
        <taxon>Ochrophyta</taxon>
        <taxon>Bacillariophyta</taxon>
        <taxon>Coscinodiscophyceae</taxon>
        <taxon>Thalassiosirophycidae</taxon>
        <taxon>Stephanodiscales</taxon>
        <taxon>Stephanodiscaceae</taxon>
        <taxon>Cyclostephanos</taxon>
    </lineage>
</organism>
<feature type="region of interest" description="Disordered" evidence="1">
    <location>
        <begin position="124"/>
        <end position="149"/>
    </location>
</feature>
<keyword evidence="3" id="KW-1185">Reference proteome</keyword>
<accession>A0ABD3RWB2</accession>
<comment type="caution">
    <text evidence="2">The sequence shown here is derived from an EMBL/GenBank/DDBJ whole genome shotgun (WGS) entry which is preliminary data.</text>
</comment>
<dbReference type="AlphaFoldDB" id="A0ABD3RWB2"/>
<sequence>MKADLLLSRPSYRSGTQVVGTVRIHRDYPDASVRHDADNPLSRGRPIRDEIVSARLYLSGRAHLGSGGGKGSRWRSTQEVNQLKNIYGEHACLTMAVVEEQSNWGVWNGETDEVPLGNLDNDTYNDDVGISDNNHDRPTRSTFRRKMQRPRVTQIEQAERLAVHSFLHHKSSGKTKHDEGDCECNPSNGYSHLPSAHENDVICFWMTNVIELLDVPERHLDRLGTENRNLRLRPGRGKFFGDMHPCRPLQLPDSTVLREILQDMKEKSLHKNDTDIRCDASPSLFPKSAWERIVASANTNKNTTAGNDSSSVAPLDQIQVVISFRANLPPDVPPTMSTECVKYFYTAVLLVTTADGEFLVTHCQFLVLVSNLQSCQPSHQNSLTRVHIGELHAMAHSVALPIYISSTEASNANPPQLKVEPSSPACDIVSRRTAEQRTSTHRIQDREGCYCGSMTLIGIGGPLVPGTRLGIRVQFPIFEDNEISIRPGIIPCHRVCCALVGEEYAIFEGSVTRTVGNNLQKGKKRVKTRSYVFDSRYELVEFGYTEAISMALVLPLDCPVTVMTDLVEVTVTLKMEFTVGRLGIEGSDIGMQTKDHNEFKVIGVDLPCRVVHGKEGSSFLASEGEEDESTVQSRRMMEQFRNNTNKRYDNGFDDIEIQTDLKLLSLRMKELYTDNIAPTHAQLIRGC</sequence>
<evidence type="ECO:0000256" key="1">
    <source>
        <dbReference type="SAM" id="MobiDB-lite"/>
    </source>
</evidence>
<name>A0ABD3RWB2_9STRA</name>
<evidence type="ECO:0000313" key="2">
    <source>
        <dbReference type="EMBL" id="KAL3816512.1"/>
    </source>
</evidence>
<gene>
    <name evidence="2" type="ORF">ACHAXA_001905</name>
</gene>
<evidence type="ECO:0000313" key="3">
    <source>
        <dbReference type="Proteomes" id="UP001530377"/>
    </source>
</evidence>
<reference evidence="2 3" key="1">
    <citation type="submission" date="2024-10" db="EMBL/GenBank/DDBJ databases">
        <title>Updated reference genomes for cyclostephanoid diatoms.</title>
        <authorList>
            <person name="Roberts W.R."/>
            <person name="Alverson A.J."/>
        </authorList>
    </citation>
    <scope>NUCLEOTIDE SEQUENCE [LARGE SCALE GENOMIC DNA]</scope>
    <source>
        <strain evidence="2 3">AJA228-03</strain>
    </source>
</reference>
<dbReference type="Proteomes" id="UP001530377">
    <property type="component" value="Unassembled WGS sequence"/>
</dbReference>